<dbReference type="PRINTS" id="PR00421">
    <property type="entry name" value="THIOREDOXIN"/>
</dbReference>
<dbReference type="CDD" id="cd02947">
    <property type="entry name" value="TRX_family"/>
    <property type="match status" value="1"/>
</dbReference>
<dbReference type="GO" id="GO:0045454">
    <property type="term" value="P:cell redox homeostasis"/>
    <property type="evidence" value="ECO:0007669"/>
    <property type="project" value="TreeGrafter"/>
</dbReference>
<dbReference type="PROSITE" id="PS51352">
    <property type="entry name" value="THIOREDOXIN_2"/>
    <property type="match status" value="1"/>
</dbReference>
<dbReference type="PROSITE" id="PS00194">
    <property type="entry name" value="THIOREDOXIN_1"/>
    <property type="match status" value="1"/>
</dbReference>
<dbReference type="InterPro" id="IPR017937">
    <property type="entry name" value="Thioredoxin_CS"/>
</dbReference>
<keyword evidence="5" id="KW-0676">Redox-active center</keyword>
<dbReference type="Pfam" id="PF00085">
    <property type="entry name" value="Thioredoxin"/>
    <property type="match status" value="1"/>
</dbReference>
<dbReference type="EMBL" id="EF103378">
    <property type="protein sequence ID" value="ABO26636.1"/>
    <property type="molecule type" value="mRNA"/>
</dbReference>
<dbReference type="NCBIfam" id="TIGR01068">
    <property type="entry name" value="thioredoxin"/>
    <property type="match status" value="1"/>
</dbReference>
<evidence type="ECO:0000256" key="3">
    <source>
        <dbReference type="ARBA" id="ARBA00022982"/>
    </source>
</evidence>
<evidence type="ECO:0000313" key="7">
    <source>
        <dbReference type="EMBL" id="ABO26636.1"/>
    </source>
</evidence>
<comment type="similarity">
    <text evidence="1">Belongs to the thioredoxin family.</text>
</comment>
<evidence type="ECO:0000256" key="5">
    <source>
        <dbReference type="ARBA" id="ARBA00023284"/>
    </source>
</evidence>
<accession>B6RB32</accession>
<organism evidence="7">
    <name type="scientific">Haliotis discus discus</name>
    <name type="common">disc abalone</name>
    <dbReference type="NCBI Taxonomy" id="91233"/>
    <lineage>
        <taxon>Eukaryota</taxon>
        <taxon>Metazoa</taxon>
        <taxon>Spiralia</taxon>
        <taxon>Lophotrochozoa</taxon>
        <taxon>Mollusca</taxon>
        <taxon>Gastropoda</taxon>
        <taxon>Vetigastropoda</taxon>
        <taxon>Lepetellida</taxon>
        <taxon>Haliotoidea</taxon>
        <taxon>Haliotidae</taxon>
        <taxon>Haliotis</taxon>
    </lineage>
</organism>
<dbReference type="Gene3D" id="3.40.30.10">
    <property type="entry name" value="Glutaredoxin"/>
    <property type="match status" value="1"/>
</dbReference>
<dbReference type="PANTHER" id="PTHR43601:SF3">
    <property type="entry name" value="THIOREDOXIN, MITOCHONDRIAL"/>
    <property type="match status" value="1"/>
</dbReference>
<reference evidence="7" key="1">
    <citation type="submission" date="2006-10" db="EMBL/GenBank/DDBJ databases">
        <title>Novel gene discovery from Haliotis discus discus by normalized cDNA library analysis.</title>
        <authorList>
            <person name="Wickrama Arachchilage A.P."/>
            <person name="Kang H.-S."/>
            <person name="Lee J."/>
        </authorList>
    </citation>
    <scope>NUCLEOTIDE SEQUENCE</scope>
</reference>
<protein>
    <submittedName>
        <fullName evidence="7">Thioredoxin 2</fullName>
    </submittedName>
</protein>
<keyword evidence="4" id="KW-1015">Disulfide bond</keyword>
<dbReference type="PANTHER" id="PTHR43601">
    <property type="entry name" value="THIOREDOXIN, MITOCHONDRIAL"/>
    <property type="match status" value="1"/>
</dbReference>
<dbReference type="AlphaFoldDB" id="B6RB32"/>
<dbReference type="InterPro" id="IPR036249">
    <property type="entry name" value="Thioredoxin-like_sf"/>
</dbReference>
<evidence type="ECO:0000256" key="1">
    <source>
        <dbReference type="ARBA" id="ARBA00008987"/>
    </source>
</evidence>
<feature type="domain" description="Thioredoxin" evidence="6">
    <location>
        <begin position="55"/>
        <end position="173"/>
    </location>
</feature>
<keyword evidence="2" id="KW-0813">Transport</keyword>
<proteinExistence type="evidence at transcript level"/>
<sequence>MSSVCMQGFNSMMASRQLLRRLVPMVTSSVRCHHCLRLPQPMLSCQSHVTKMTTPPVRSLAASAKFECINIQDEDDFQQRVLDSKTPVVIDFHATWCGPCKLLAPRLESIIAGKAGKVILAKVDIDDNADLAMRFGVNSVPTVVGIRNGQPLGKFIGLQEDDIIDTFVEKLIN</sequence>
<dbReference type="InterPro" id="IPR005746">
    <property type="entry name" value="Thioredoxin"/>
</dbReference>
<evidence type="ECO:0000256" key="4">
    <source>
        <dbReference type="ARBA" id="ARBA00023157"/>
    </source>
</evidence>
<name>B6RB32_HALDI</name>
<dbReference type="InterPro" id="IPR013766">
    <property type="entry name" value="Thioredoxin_domain"/>
</dbReference>
<dbReference type="FunFam" id="3.40.30.10:FF:000001">
    <property type="entry name" value="Thioredoxin"/>
    <property type="match status" value="1"/>
</dbReference>
<keyword evidence="3" id="KW-0249">Electron transport</keyword>
<evidence type="ECO:0000256" key="2">
    <source>
        <dbReference type="ARBA" id="ARBA00022448"/>
    </source>
</evidence>
<dbReference type="SUPFAM" id="SSF52833">
    <property type="entry name" value="Thioredoxin-like"/>
    <property type="match status" value="1"/>
</dbReference>
<dbReference type="GO" id="GO:0015035">
    <property type="term" value="F:protein-disulfide reductase activity"/>
    <property type="evidence" value="ECO:0007669"/>
    <property type="project" value="InterPro"/>
</dbReference>
<evidence type="ECO:0000259" key="6">
    <source>
        <dbReference type="PROSITE" id="PS51352"/>
    </source>
</evidence>
<dbReference type="GO" id="GO:0005739">
    <property type="term" value="C:mitochondrion"/>
    <property type="evidence" value="ECO:0007669"/>
    <property type="project" value="TreeGrafter"/>
</dbReference>